<evidence type="ECO:0000259" key="3">
    <source>
        <dbReference type="Pfam" id="PF07992"/>
    </source>
</evidence>
<keyword evidence="1" id="KW-0285">Flavoprotein</keyword>
<dbReference type="PANTHER" id="PTHR48105">
    <property type="entry name" value="THIOREDOXIN REDUCTASE 1-RELATED-RELATED"/>
    <property type="match status" value="1"/>
</dbReference>
<proteinExistence type="predicted"/>
<evidence type="ECO:0000256" key="1">
    <source>
        <dbReference type="ARBA" id="ARBA00022630"/>
    </source>
</evidence>
<reference evidence="4 5" key="1">
    <citation type="submission" date="2022-11" db="EMBL/GenBank/DDBJ databases">
        <title>Haliovirga abyssi gen. nov., sp. nov., a mesophilic fermentative bacterium isolated from the Iheya North hydrothermal field and the proposal of Haliovirgaceae fam. nov.</title>
        <authorList>
            <person name="Miyazaki U."/>
            <person name="Tame A."/>
            <person name="Miyazaki J."/>
            <person name="Takai K."/>
            <person name="Sawayama S."/>
            <person name="Kitajima M."/>
            <person name="Okamoto A."/>
            <person name="Nakagawa S."/>
        </authorList>
    </citation>
    <scope>NUCLEOTIDE SEQUENCE [LARGE SCALE GENOMIC DNA]</scope>
    <source>
        <strain evidence="4 5">IC12</strain>
    </source>
</reference>
<evidence type="ECO:0000313" key="4">
    <source>
        <dbReference type="EMBL" id="BDU50572.1"/>
    </source>
</evidence>
<feature type="domain" description="FAD/NAD(P)-binding" evidence="3">
    <location>
        <begin position="18"/>
        <end position="303"/>
    </location>
</feature>
<dbReference type="RefSeq" id="WP_307903436.1">
    <property type="nucleotide sequence ID" value="NZ_AP027059.1"/>
</dbReference>
<dbReference type="Gene3D" id="3.50.50.60">
    <property type="entry name" value="FAD/NAD(P)-binding domain"/>
    <property type="match status" value="2"/>
</dbReference>
<keyword evidence="2" id="KW-0560">Oxidoreductase</keyword>
<dbReference type="SUPFAM" id="SSF51905">
    <property type="entry name" value="FAD/NAD(P)-binding domain"/>
    <property type="match status" value="1"/>
</dbReference>
<dbReference type="Pfam" id="PF07992">
    <property type="entry name" value="Pyr_redox_2"/>
    <property type="match status" value="1"/>
</dbReference>
<dbReference type="InterPro" id="IPR023753">
    <property type="entry name" value="FAD/NAD-binding_dom"/>
</dbReference>
<gene>
    <name evidence="4" type="ORF">HLVA_11410</name>
</gene>
<dbReference type="PRINTS" id="PR00368">
    <property type="entry name" value="FADPNR"/>
</dbReference>
<dbReference type="KEGG" id="haby:HLVA_11410"/>
<dbReference type="AlphaFoldDB" id="A0AAU9DGJ4"/>
<keyword evidence="5" id="KW-1185">Reference proteome</keyword>
<name>A0AAU9DGJ4_9FUSO</name>
<evidence type="ECO:0000256" key="2">
    <source>
        <dbReference type="ARBA" id="ARBA00023002"/>
    </source>
</evidence>
<dbReference type="InterPro" id="IPR036188">
    <property type="entry name" value="FAD/NAD-bd_sf"/>
</dbReference>
<accession>A0AAU9DGJ4</accession>
<dbReference type="Proteomes" id="UP001321582">
    <property type="component" value="Chromosome"/>
</dbReference>
<evidence type="ECO:0000313" key="5">
    <source>
        <dbReference type="Proteomes" id="UP001321582"/>
    </source>
</evidence>
<sequence length="320" mass="35164">MDFSLGLNTENAHEYDKYDVVIIGGGPAGLSAALYTARANFSTLVIEKENEGALLMAHQIDNYIGFDKGHSGKELYENMKNHAKKFGVDFKNATLFEIDPMSSPKTIKTSSQSYQADAIIVATGKGDKQGKKYLGEEEYLGKGVSYCATCDGAFFKDMTVSVFGNGDEAAEEALFLTRYASKVLFFIKEDEIKCEPDLKNSLESNEKIELITNANLEEIKGTEFVEKVIVNIDGDKKEYDSSAAFLYLGTKSSLDLYATFAKLDSKGFIETKENMETLVEGIYAAGDIRKKEVRQVVTAASDGAIAGISAVKHLMKIRQK</sequence>
<dbReference type="PRINTS" id="PR00469">
    <property type="entry name" value="PNDRDTASEII"/>
</dbReference>
<dbReference type="GO" id="GO:0016491">
    <property type="term" value="F:oxidoreductase activity"/>
    <property type="evidence" value="ECO:0007669"/>
    <property type="project" value="UniProtKB-KW"/>
</dbReference>
<dbReference type="EMBL" id="AP027059">
    <property type="protein sequence ID" value="BDU50572.1"/>
    <property type="molecule type" value="Genomic_DNA"/>
</dbReference>
<protein>
    <submittedName>
        <fullName evidence="4">Thioredoxin reductase</fullName>
    </submittedName>
</protein>
<dbReference type="InterPro" id="IPR050097">
    <property type="entry name" value="Ferredoxin-NADP_redctase_2"/>
</dbReference>
<organism evidence="4 5">
    <name type="scientific">Haliovirga abyssi</name>
    <dbReference type="NCBI Taxonomy" id="2996794"/>
    <lineage>
        <taxon>Bacteria</taxon>
        <taxon>Fusobacteriati</taxon>
        <taxon>Fusobacteriota</taxon>
        <taxon>Fusobacteriia</taxon>
        <taxon>Fusobacteriales</taxon>
        <taxon>Haliovirgaceae</taxon>
        <taxon>Haliovirga</taxon>
    </lineage>
</organism>